<gene>
    <name evidence="3" type="ORF">MNBD_GAMMA07-1407</name>
</gene>
<organism evidence="3">
    <name type="scientific">hydrothermal vent metagenome</name>
    <dbReference type="NCBI Taxonomy" id="652676"/>
    <lineage>
        <taxon>unclassified sequences</taxon>
        <taxon>metagenomes</taxon>
        <taxon>ecological metagenomes</taxon>
    </lineage>
</organism>
<evidence type="ECO:0000256" key="2">
    <source>
        <dbReference type="ARBA" id="ARBA00022801"/>
    </source>
</evidence>
<dbReference type="FunFam" id="3.20.20.140:FF:000005">
    <property type="entry name" value="TatD family hydrolase"/>
    <property type="match status" value="1"/>
</dbReference>
<dbReference type="SUPFAM" id="SSF51556">
    <property type="entry name" value="Metallo-dependent hydrolases"/>
    <property type="match status" value="1"/>
</dbReference>
<dbReference type="PANTHER" id="PTHR46124">
    <property type="entry name" value="D-AMINOACYL-TRNA DEACYLASE"/>
    <property type="match status" value="1"/>
</dbReference>
<accession>A0A3B0XH11</accession>
<dbReference type="InterPro" id="IPR015991">
    <property type="entry name" value="TatD/YcfH-like"/>
</dbReference>
<dbReference type="InterPro" id="IPR001130">
    <property type="entry name" value="TatD-like"/>
</dbReference>
<dbReference type="CDD" id="cd01310">
    <property type="entry name" value="TatD_DNAse"/>
    <property type="match status" value="1"/>
</dbReference>
<dbReference type="GO" id="GO:0046872">
    <property type="term" value="F:metal ion binding"/>
    <property type="evidence" value="ECO:0007669"/>
    <property type="project" value="UniProtKB-KW"/>
</dbReference>
<keyword evidence="2 3" id="KW-0378">Hydrolase</keyword>
<dbReference type="InterPro" id="IPR032466">
    <property type="entry name" value="Metal_Hydrolase"/>
</dbReference>
<dbReference type="NCBIfam" id="TIGR00010">
    <property type="entry name" value="YchF/TatD family DNA exonuclease"/>
    <property type="match status" value="1"/>
</dbReference>
<dbReference type="PROSITE" id="PS01091">
    <property type="entry name" value="TATD_3"/>
    <property type="match status" value="1"/>
</dbReference>
<keyword evidence="1" id="KW-0479">Metal-binding</keyword>
<dbReference type="AlphaFoldDB" id="A0A3B0XH11"/>
<dbReference type="GO" id="GO:0005829">
    <property type="term" value="C:cytosol"/>
    <property type="evidence" value="ECO:0007669"/>
    <property type="project" value="TreeGrafter"/>
</dbReference>
<dbReference type="PANTHER" id="PTHR46124:SF3">
    <property type="entry name" value="HYDROLASE"/>
    <property type="match status" value="1"/>
</dbReference>
<dbReference type="Pfam" id="PF01026">
    <property type="entry name" value="TatD_DNase"/>
    <property type="match status" value="1"/>
</dbReference>
<dbReference type="GO" id="GO:0016788">
    <property type="term" value="F:hydrolase activity, acting on ester bonds"/>
    <property type="evidence" value="ECO:0007669"/>
    <property type="project" value="InterPro"/>
</dbReference>
<reference evidence="3" key="1">
    <citation type="submission" date="2018-06" db="EMBL/GenBank/DDBJ databases">
        <authorList>
            <person name="Zhirakovskaya E."/>
        </authorList>
    </citation>
    <scope>NUCLEOTIDE SEQUENCE</scope>
</reference>
<evidence type="ECO:0000256" key="1">
    <source>
        <dbReference type="ARBA" id="ARBA00022723"/>
    </source>
</evidence>
<dbReference type="InterPro" id="IPR018228">
    <property type="entry name" value="DNase_TatD-rel_CS"/>
</dbReference>
<dbReference type="PROSITE" id="PS01137">
    <property type="entry name" value="TATD_1"/>
    <property type="match status" value="1"/>
</dbReference>
<name>A0A3B0XH11_9ZZZZ</name>
<dbReference type="EMBL" id="UOFF01000132">
    <property type="protein sequence ID" value="VAW55886.1"/>
    <property type="molecule type" value="Genomic_DNA"/>
</dbReference>
<sequence length="252" mass="28934">MIIDSHCHLDFDDFNHDRKDVLQRAKLNGIEKIIIPGVMQSTWLKIASCCEQFTMLYPCYGLHPYFIDAHQTQHLNDLRHWIDKKKPIAVGECGLDFYLKNLNKNTQIFYFEQQLDIALTFNLPVIIHARKSTEAVIKAIKKRPGLRGMIHSYSGSYEQALQLINLEFYLSFGGPITYKKSTRLRKLVQQLPLDFILVETDAPDQPVANAMSKRNEPACILDVIKSLAELHNTSIENISNITTNNTNTLFQL</sequence>
<dbReference type="PIRSF" id="PIRSF005902">
    <property type="entry name" value="DNase_TatD"/>
    <property type="match status" value="1"/>
</dbReference>
<dbReference type="GO" id="GO:0004536">
    <property type="term" value="F:DNA nuclease activity"/>
    <property type="evidence" value="ECO:0007669"/>
    <property type="project" value="InterPro"/>
</dbReference>
<protein>
    <submittedName>
        <fullName evidence="3">Uncharacterized metal-dependent hydrolase YcfH</fullName>
    </submittedName>
</protein>
<dbReference type="Gene3D" id="3.20.20.140">
    <property type="entry name" value="Metal-dependent hydrolases"/>
    <property type="match status" value="1"/>
</dbReference>
<proteinExistence type="predicted"/>
<evidence type="ECO:0000313" key="3">
    <source>
        <dbReference type="EMBL" id="VAW55886.1"/>
    </source>
</evidence>